<keyword evidence="2" id="KW-1185">Reference proteome</keyword>
<reference evidence="1" key="1">
    <citation type="submission" date="2021-01" db="EMBL/GenBank/DDBJ databases">
        <title>Modified the classification status of verrucomicrobia.</title>
        <authorList>
            <person name="Feng X."/>
        </authorList>
    </citation>
    <scope>NUCLEOTIDE SEQUENCE</scope>
    <source>
        <strain evidence="1">KCTC 13126</strain>
    </source>
</reference>
<comment type="caution">
    <text evidence="1">The sequence shown here is derived from an EMBL/GenBank/DDBJ whole genome shotgun (WGS) entry which is preliminary data.</text>
</comment>
<evidence type="ECO:0000313" key="1">
    <source>
        <dbReference type="EMBL" id="MBK1879096.1"/>
    </source>
</evidence>
<dbReference type="RefSeq" id="WP_200357309.1">
    <property type="nucleotide sequence ID" value="NZ_JAENIL010000040.1"/>
</dbReference>
<accession>A0A934VMQ3</accession>
<protein>
    <submittedName>
        <fullName evidence="1">Uncharacterized protein</fullName>
    </submittedName>
</protein>
<evidence type="ECO:0000313" key="2">
    <source>
        <dbReference type="Proteomes" id="UP000617628"/>
    </source>
</evidence>
<dbReference type="Proteomes" id="UP000617628">
    <property type="component" value="Unassembled WGS sequence"/>
</dbReference>
<organism evidence="1 2">
    <name type="scientific">Pelagicoccus mobilis</name>
    <dbReference type="NCBI Taxonomy" id="415221"/>
    <lineage>
        <taxon>Bacteria</taxon>
        <taxon>Pseudomonadati</taxon>
        <taxon>Verrucomicrobiota</taxon>
        <taxon>Opitutia</taxon>
        <taxon>Puniceicoccales</taxon>
        <taxon>Pelagicoccaceae</taxon>
        <taxon>Pelagicoccus</taxon>
    </lineage>
</organism>
<dbReference type="EMBL" id="JAENIL010000040">
    <property type="protein sequence ID" value="MBK1879096.1"/>
    <property type="molecule type" value="Genomic_DNA"/>
</dbReference>
<dbReference type="AlphaFoldDB" id="A0A934VMQ3"/>
<proteinExistence type="predicted"/>
<name>A0A934VMQ3_9BACT</name>
<sequence>MISKSLVVFWWIVLRALTGAEGSEFGTPEVEFWYGENQSFGHLGNPQRQINLLGSIKAEALETLEAGFFLNEEGEARMLTLGGDLHRLANVGDFNLELDRALLREGVNRVRVFVEGPGGVVAERILEFTYTAGKSWPLPYEIQWENVSSIGDVVEVVDGRWELTEEGLRSMDPYYDRILCFGDESWTNYEVRTSVKFHGYRKPEEGPPTFDVIHVAIATRWPGHDVDELQPNRKWYPLGATSEFRFKEGYRGARWRVFDGAQFYAEQSQEGYRVIEPETWYCMAHRVESLEDGSTLFSVKLWDANEEEPEHWDFRAIKPISGIQSGSTCILAHHTDVTFGDVLVLPVEALGLPGAESR</sequence>
<gene>
    <name evidence="1" type="ORF">JIN87_19585</name>
</gene>